<feature type="compositionally biased region" description="Basic and acidic residues" evidence="1">
    <location>
        <begin position="219"/>
        <end position="233"/>
    </location>
</feature>
<keyword evidence="3" id="KW-1185">Reference proteome</keyword>
<accession>A0A0N0U3T6</accession>
<dbReference type="Proteomes" id="UP000053105">
    <property type="component" value="Unassembled WGS sequence"/>
</dbReference>
<feature type="region of interest" description="Disordered" evidence="1">
    <location>
        <begin position="209"/>
        <end position="278"/>
    </location>
</feature>
<evidence type="ECO:0000256" key="1">
    <source>
        <dbReference type="SAM" id="MobiDB-lite"/>
    </source>
</evidence>
<proteinExistence type="predicted"/>
<evidence type="ECO:0000313" key="3">
    <source>
        <dbReference type="Proteomes" id="UP000053105"/>
    </source>
</evidence>
<reference evidence="2 3" key="1">
    <citation type="submission" date="2015-07" db="EMBL/GenBank/DDBJ databases">
        <title>The genome of Melipona quadrifasciata.</title>
        <authorList>
            <person name="Pan H."/>
            <person name="Kapheim K."/>
        </authorList>
    </citation>
    <scope>NUCLEOTIDE SEQUENCE [LARGE SCALE GENOMIC DNA]</scope>
    <source>
        <strain evidence="2">0111107301</strain>
        <tissue evidence="2">Whole body</tissue>
    </source>
</reference>
<evidence type="ECO:0000313" key="2">
    <source>
        <dbReference type="EMBL" id="KOX70182.1"/>
    </source>
</evidence>
<protein>
    <submittedName>
        <fullName evidence="2">Uncharacterized protein</fullName>
    </submittedName>
</protein>
<sequence>MYHISLNFNFELVRSRNAKLKSKCAIFTHQFFRRFHTPKKLAKEIVDIRRISGILRTSCLSQTDFETKERISEVRRVSNRFALSTNISPELINAKDKRPKTLASERYAFPNRSIKRDGDATSRLQICDLQCVTAKVWQQRGNYKRQTCKIPHHGIKSTPSIRFGITQREGVAQVQFLYQEARYHRGWLGCRHSGMGSLYRTHICRLLQIPPRDSAPPRGQRDAPRERRTEKNPTRSSCPPPAPPPPPPPPPPSPPPPPTPHHHHRDSSDECSFSGSDVVKDEESFESNILPYRQRILLFTFQHIGAIRKAFEVDHNLKFVVKRGIRAGTFAGEILEAR</sequence>
<dbReference type="EMBL" id="KQ435876">
    <property type="protein sequence ID" value="KOX70182.1"/>
    <property type="molecule type" value="Genomic_DNA"/>
</dbReference>
<dbReference type="OrthoDB" id="10640994at2759"/>
<dbReference type="AlphaFoldDB" id="A0A0N0U3T6"/>
<feature type="compositionally biased region" description="Pro residues" evidence="1">
    <location>
        <begin position="238"/>
        <end position="259"/>
    </location>
</feature>
<name>A0A0N0U3T6_9HYME</name>
<gene>
    <name evidence="2" type="ORF">WN51_04922</name>
</gene>
<organism evidence="2 3">
    <name type="scientific">Melipona quadrifasciata</name>
    <dbReference type="NCBI Taxonomy" id="166423"/>
    <lineage>
        <taxon>Eukaryota</taxon>
        <taxon>Metazoa</taxon>
        <taxon>Ecdysozoa</taxon>
        <taxon>Arthropoda</taxon>
        <taxon>Hexapoda</taxon>
        <taxon>Insecta</taxon>
        <taxon>Pterygota</taxon>
        <taxon>Neoptera</taxon>
        <taxon>Endopterygota</taxon>
        <taxon>Hymenoptera</taxon>
        <taxon>Apocrita</taxon>
        <taxon>Aculeata</taxon>
        <taxon>Apoidea</taxon>
        <taxon>Anthophila</taxon>
        <taxon>Apidae</taxon>
        <taxon>Melipona</taxon>
    </lineage>
</organism>